<comment type="caution">
    <text evidence="1">The sequence shown here is derived from an EMBL/GenBank/DDBJ whole genome shotgun (WGS) entry which is preliminary data.</text>
</comment>
<sequence>MEVIDIVKAKLPEPIPSDRLLETYIEEIGQSIKTYCNREDVPSELRFVHGNMVIDFITGENRKNDPEAQSSVSAIKEGDVQVTFGSAKVESRERDTEKLLFDYSKQLNKFRKLRW</sequence>
<organism evidence="1 2">
    <name type="scientific">Sporosarcina psychrophila</name>
    <name type="common">Bacillus psychrophilus</name>
    <dbReference type="NCBI Taxonomy" id="1476"/>
    <lineage>
        <taxon>Bacteria</taxon>
        <taxon>Bacillati</taxon>
        <taxon>Bacillota</taxon>
        <taxon>Bacilli</taxon>
        <taxon>Bacillales</taxon>
        <taxon>Caryophanaceae</taxon>
        <taxon>Sporosarcina</taxon>
    </lineage>
</organism>
<protein>
    <recommendedName>
        <fullName evidence="3">Phage gp6-like head-tail connector protein</fullName>
    </recommendedName>
</protein>
<evidence type="ECO:0008006" key="3">
    <source>
        <dbReference type="Google" id="ProtNLM"/>
    </source>
</evidence>
<evidence type="ECO:0000313" key="1">
    <source>
        <dbReference type="EMBL" id="MET3657840.1"/>
    </source>
</evidence>
<reference evidence="1 2" key="1">
    <citation type="submission" date="2024-06" db="EMBL/GenBank/DDBJ databases">
        <title>Sorghum-associated microbial communities from plants grown in Nebraska, USA.</title>
        <authorList>
            <person name="Schachtman D."/>
        </authorList>
    </citation>
    <scope>NUCLEOTIDE SEQUENCE [LARGE SCALE GENOMIC DNA]</scope>
    <source>
        <strain evidence="1 2">1288</strain>
    </source>
</reference>
<dbReference type="Proteomes" id="UP001549104">
    <property type="component" value="Unassembled WGS sequence"/>
</dbReference>
<proteinExistence type="predicted"/>
<gene>
    <name evidence="1" type="ORF">ABIC55_002937</name>
</gene>
<dbReference type="EMBL" id="JBEPME010000004">
    <property type="protein sequence ID" value="MET3657840.1"/>
    <property type="molecule type" value="Genomic_DNA"/>
</dbReference>
<keyword evidence="2" id="KW-1185">Reference proteome</keyword>
<evidence type="ECO:0000313" key="2">
    <source>
        <dbReference type="Proteomes" id="UP001549104"/>
    </source>
</evidence>
<name>A0ABV2K9T0_SPOPS</name>
<accession>A0ABV2K9T0</accession>